<feature type="compositionally biased region" description="Basic and acidic residues" evidence="1">
    <location>
        <begin position="130"/>
        <end position="149"/>
    </location>
</feature>
<dbReference type="RefSeq" id="XP_009017494.1">
    <property type="nucleotide sequence ID" value="XM_009019246.1"/>
</dbReference>
<feature type="region of interest" description="Disordered" evidence="1">
    <location>
        <begin position="78"/>
        <end position="167"/>
    </location>
</feature>
<protein>
    <submittedName>
        <fullName evidence="3 4">Uncharacterized protein</fullName>
    </submittedName>
</protein>
<feature type="signal peptide" evidence="2">
    <location>
        <begin position="1"/>
        <end position="21"/>
    </location>
</feature>
<gene>
    <name evidence="4" type="primary">20212045</name>
    <name evidence="3" type="ORF">HELRODRAFT_191752</name>
</gene>
<feature type="compositionally biased region" description="Polar residues" evidence="1">
    <location>
        <begin position="114"/>
        <end position="124"/>
    </location>
</feature>
<dbReference type="KEGG" id="hro:HELRODRAFT_191752"/>
<accession>T1FT98</accession>
<reference evidence="4" key="3">
    <citation type="submission" date="2015-06" db="UniProtKB">
        <authorList>
            <consortium name="EnsemblMetazoa"/>
        </authorList>
    </citation>
    <scope>IDENTIFICATION</scope>
</reference>
<dbReference type="HOGENOM" id="CLU_1210941_0_0_1"/>
<dbReference type="EnsemblMetazoa" id="HelroT191752">
    <property type="protein sequence ID" value="HelroP191752"/>
    <property type="gene ID" value="HelroG191752"/>
</dbReference>
<reference evidence="3 5" key="2">
    <citation type="journal article" date="2013" name="Nature">
        <title>Insights into bilaterian evolution from three spiralian genomes.</title>
        <authorList>
            <person name="Simakov O."/>
            <person name="Marletaz F."/>
            <person name="Cho S.J."/>
            <person name="Edsinger-Gonzales E."/>
            <person name="Havlak P."/>
            <person name="Hellsten U."/>
            <person name="Kuo D.H."/>
            <person name="Larsson T."/>
            <person name="Lv J."/>
            <person name="Arendt D."/>
            <person name="Savage R."/>
            <person name="Osoegawa K."/>
            <person name="de Jong P."/>
            <person name="Grimwood J."/>
            <person name="Chapman J.A."/>
            <person name="Shapiro H."/>
            <person name="Aerts A."/>
            <person name="Otillar R.P."/>
            <person name="Terry A.Y."/>
            <person name="Boore J.L."/>
            <person name="Grigoriev I.V."/>
            <person name="Lindberg D.R."/>
            <person name="Seaver E.C."/>
            <person name="Weisblat D.A."/>
            <person name="Putnam N.H."/>
            <person name="Rokhsar D.S."/>
        </authorList>
    </citation>
    <scope>NUCLEOTIDE SEQUENCE</scope>
</reference>
<dbReference type="EMBL" id="AMQM01004277">
    <property type="status" value="NOT_ANNOTATED_CDS"/>
    <property type="molecule type" value="Genomic_DNA"/>
</dbReference>
<dbReference type="GeneID" id="20212045"/>
<sequence length="229" mass="26113">MTWLFFILVLLVSIGFGLLAAILFRCSEECEIYTSGSLRSPRLRLETFRWYAVGPPRPPTYSQSELNAVHENRCDRIEGRPSLDTVGRTTLNQRARSEGDLDLGPVRNPAAQLARNSIQSSSGSVADRYQTNRDRSEQQETISGERNDFRVLPPYSPPPSYHGSSYAIRVHDDSSDDDYSHRRRPLFRLRCPLCCPAWCERSSTLYILESHPPRSQPRQTTGPEHHSHL</sequence>
<dbReference type="EMBL" id="KB096502">
    <property type="protein sequence ID" value="ESO04225.1"/>
    <property type="molecule type" value="Genomic_DNA"/>
</dbReference>
<keyword evidence="5" id="KW-1185">Reference proteome</keyword>
<keyword evidence="2" id="KW-0732">Signal</keyword>
<reference evidence="5" key="1">
    <citation type="submission" date="2012-12" db="EMBL/GenBank/DDBJ databases">
        <authorList>
            <person name="Hellsten U."/>
            <person name="Grimwood J."/>
            <person name="Chapman J.A."/>
            <person name="Shapiro H."/>
            <person name="Aerts A."/>
            <person name="Otillar R.P."/>
            <person name="Terry A.Y."/>
            <person name="Boore J.L."/>
            <person name="Simakov O."/>
            <person name="Marletaz F."/>
            <person name="Cho S.-J."/>
            <person name="Edsinger-Gonzales E."/>
            <person name="Havlak P."/>
            <person name="Kuo D.-H."/>
            <person name="Larsson T."/>
            <person name="Lv J."/>
            <person name="Arendt D."/>
            <person name="Savage R."/>
            <person name="Osoegawa K."/>
            <person name="de Jong P."/>
            <person name="Lindberg D.R."/>
            <person name="Seaver E.C."/>
            <person name="Weisblat D.A."/>
            <person name="Putnam N.H."/>
            <person name="Grigoriev I.V."/>
            <person name="Rokhsar D.S."/>
        </authorList>
    </citation>
    <scope>NUCLEOTIDE SEQUENCE</scope>
</reference>
<name>T1FT98_HELRO</name>
<dbReference type="AlphaFoldDB" id="T1FT98"/>
<proteinExistence type="predicted"/>
<evidence type="ECO:0000256" key="1">
    <source>
        <dbReference type="SAM" id="MobiDB-lite"/>
    </source>
</evidence>
<evidence type="ECO:0000313" key="3">
    <source>
        <dbReference type="EMBL" id="ESO04225.1"/>
    </source>
</evidence>
<dbReference type="CTD" id="20212045"/>
<organism evidence="4 5">
    <name type="scientific">Helobdella robusta</name>
    <name type="common">Californian leech</name>
    <dbReference type="NCBI Taxonomy" id="6412"/>
    <lineage>
        <taxon>Eukaryota</taxon>
        <taxon>Metazoa</taxon>
        <taxon>Spiralia</taxon>
        <taxon>Lophotrochozoa</taxon>
        <taxon>Annelida</taxon>
        <taxon>Clitellata</taxon>
        <taxon>Hirudinea</taxon>
        <taxon>Rhynchobdellida</taxon>
        <taxon>Glossiphoniidae</taxon>
        <taxon>Helobdella</taxon>
    </lineage>
</organism>
<evidence type="ECO:0000313" key="5">
    <source>
        <dbReference type="Proteomes" id="UP000015101"/>
    </source>
</evidence>
<feature type="chain" id="PRO_5010980970" evidence="2">
    <location>
        <begin position="22"/>
        <end position="229"/>
    </location>
</feature>
<feature type="region of interest" description="Disordered" evidence="1">
    <location>
        <begin position="210"/>
        <end position="229"/>
    </location>
</feature>
<evidence type="ECO:0000256" key="2">
    <source>
        <dbReference type="SAM" id="SignalP"/>
    </source>
</evidence>
<evidence type="ECO:0000313" key="4">
    <source>
        <dbReference type="EnsemblMetazoa" id="HelroP191752"/>
    </source>
</evidence>
<dbReference type="Proteomes" id="UP000015101">
    <property type="component" value="Unassembled WGS sequence"/>
</dbReference>
<dbReference type="InParanoid" id="T1FT98"/>